<dbReference type="CDD" id="cd13121">
    <property type="entry name" value="BF2867_like_C"/>
    <property type="match status" value="1"/>
</dbReference>
<evidence type="ECO:0000313" key="3">
    <source>
        <dbReference type="EMBL" id="MBU3856664.1"/>
    </source>
</evidence>
<gene>
    <name evidence="3" type="ORF">H9928_08970</name>
</gene>
<evidence type="ECO:0000256" key="2">
    <source>
        <dbReference type="SAM" id="SignalP"/>
    </source>
</evidence>
<evidence type="ECO:0000256" key="1">
    <source>
        <dbReference type="SAM" id="MobiDB-lite"/>
    </source>
</evidence>
<feature type="chain" id="PRO_5037855735" evidence="2">
    <location>
        <begin position="24"/>
        <end position="867"/>
    </location>
</feature>
<dbReference type="Gene3D" id="2.60.40.2630">
    <property type="match status" value="1"/>
</dbReference>
<dbReference type="Proteomes" id="UP000784286">
    <property type="component" value="Unassembled WGS sequence"/>
</dbReference>
<sequence>MERKSFTCRLAGPVLCAVILLMASCTDDMDQPRLSDRILFTSEIQNAWSSSAASGAAKSRSSVSVMQAEGISPLYLHTLCADSIKMVSLSDTLPATRFTPVNQNNMYDTFGVFAYAYTTSWDSTQSPNYMYDVSVSRTDKSWMPSSAHYWPGSAYKMKFFAYAPKGVAAYQLSEQDAGVPAITCMVPESVADQQDLLVAASDEVSGNSGSAVNLTFRHALTAVRFVCGRDMKAGTVKSVALKGVNSTGTYSLGSDSWSRIGSPKDFVQTLNKTADGTDSQEITAGAQIFMMIPQTLPDDAFIEVVFNDGKADHTLTSSLKGTSWPMGKTITYKISTTSINWEYTLSVLPPGTYSFKGGSSAYSITSYRENSVTKEPVSWQAEFSTDSGKTWKPTKPDWLSAFSSGNTGEGSLTAVAYTAIVAPQTGSSESSHTDELRRRPSKGSKGVPYNLSNDRGEAAIQNTANCYVVSAPGDYCFPLVYGNAIKGGADNRSAYFYDFDAEFVLKNFINHLSAPVRFPKIYENAGCEARSCKLLWQDAPGLVSDVALYDNGHSVRFTVGKATIQQGNAVVAVFDAGGNIMWSWHIWVTDSDVQATKKVVNADGIPCQMMAVNLGWCDGEHVTFARRECRVRIKADEEVRTFAIVQDPFELNYGGNSPYFQWGRKDPLYPGDIGTLETKYWYDGNGRISNDNPLTSVSQDGKDCIVWGILNPQKLNRNQGMDNTYVNLWDTESNVPYMDGETPTKSIYDPCPVGFRLPRGMEFTGFSKTGNTAEEEDMNVSGSYAKGWNFYTGPDGTGETIFFPATGSRYGSENPGKLNRIGLDILVYVAASFGISNGYYLWATNVGIWLNTYTSRQGAFSIRPVHD</sequence>
<comment type="caution">
    <text evidence="3">The sequence shown here is derived from an EMBL/GenBank/DDBJ whole genome shotgun (WGS) entry which is preliminary data.</text>
</comment>
<dbReference type="AlphaFoldDB" id="A0A948X399"/>
<name>A0A948X399_9BACT</name>
<accession>A0A948X399</accession>
<organism evidence="3 4">
    <name type="scientific">Candidatus Phocaeicola excrementipullorum</name>
    <dbReference type="NCBI Taxonomy" id="2838731"/>
    <lineage>
        <taxon>Bacteria</taxon>
        <taxon>Pseudomonadati</taxon>
        <taxon>Bacteroidota</taxon>
        <taxon>Bacteroidia</taxon>
        <taxon>Bacteroidales</taxon>
        <taxon>Bacteroidaceae</taxon>
        <taxon>Phocaeicola</taxon>
    </lineage>
</organism>
<proteinExistence type="predicted"/>
<dbReference type="InterPro" id="IPR025049">
    <property type="entry name" value="Mfa-like_1"/>
</dbReference>
<dbReference type="Gene3D" id="2.60.40.2620">
    <property type="entry name" value="Fimbrillin-like"/>
    <property type="match status" value="1"/>
</dbReference>
<dbReference type="Pfam" id="PF13149">
    <property type="entry name" value="Mfa_like_1"/>
    <property type="match status" value="1"/>
</dbReference>
<dbReference type="PROSITE" id="PS51257">
    <property type="entry name" value="PROKAR_LIPOPROTEIN"/>
    <property type="match status" value="1"/>
</dbReference>
<protein>
    <submittedName>
        <fullName evidence="3">Fimbrillin family protein</fullName>
    </submittedName>
</protein>
<feature type="signal peptide" evidence="2">
    <location>
        <begin position="1"/>
        <end position="23"/>
    </location>
</feature>
<keyword evidence="2" id="KW-0732">Signal</keyword>
<evidence type="ECO:0000313" key="4">
    <source>
        <dbReference type="Proteomes" id="UP000784286"/>
    </source>
</evidence>
<dbReference type="InterPro" id="IPR042278">
    <property type="entry name" value="Mfa-like_1_N"/>
</dbReference>
<reference evidence="3" key="2">
    <citation type="submission" date="2021-04" db="EMBL/GenBank/DDBJ databases">
        <authorList>
            <person name="Gilroy R."/>
        </authorList>
    </citation>
    <scope>NUCLEOTIDE SEQUENCE</scope>
    <source>
        <strain evidence="3">8470</strain>
    </source>
</reference>
<feature type="region of interest" description="Disordered" evidence="1">
    <location>
        <begin position="424"/>
        <end position="452"/>
    </location>
</feature>
<dbReference type="CDD" id="cd13120">
    <property type="entry name" value="BF2867_like_N"/>
    <property type="match status" value="1"/>
</dbReference>
<dbReference type="EMBL" id="JAHLFJ010000080">
    <property type="protein sequence ID" value="MBU3856664.1"/>
    <property type="molecule type" value="Genomic_DNA"/>
</dbReference>
<reference evidence="3" key="1">
    <citation type="journal article" date="2021" name="PeerJ">
        <title>Extensive microbial diversity within the chicken gut microbiome revealed by metagenomics and culture.</title>
        <authorList>
            <person name="Gilroy R."/>
            <person name="Ravi A."/>
            <person name="Getino M."/>
            <person name="Pursley I."/>
            <person name="Horton D.L."/>
            <person name="Alikhan N.F."/>
            <person name="Baker D."/>
            <person name="Gharbi K."/>
            <person name="Hall N."/>
            <person name="Watson M."/>
            <person name="Adriaenssens E.M."/>
            <person name="Foster-Nyarko E."/>
            <person name="Jarju S."/>
            <person name="Secka A."/>
            <person name="Antonio M."/>
            <person name="Oren A."/>
            <person name="Chaudhuri R.R."/>
            <person name="La Ragione R."/>
            <person name="Hildebrand F."/>
            <person name="Pallen M.J."/>
        </authorList>
    </citation>
    <scope>NUCLEOTIDE SEQUENCE</scope>
    <source>
        <strain evidence="3">8470</strain>
    </source>
</reference>